<protein>
    <recommendedName>
        <fullName evidence="1">Thiol:disulfide interchange protein DsbD N-terminal domain-containing protein</fullName>
    </recommendedName>
</protein>
<sequence>MRNLPRSTICFVIISFFYLCAFVSIEAKEEETVTVKTFISNDGIHPGESFKVAFLLNIIPGWHIYGPQLEDEYLIPSELIIDEGDNIKVSMLYYPEPGSGRFDYSEAELSVYEGEILLGALIKVSEDILPNKHFIKASFLYQPCDDLTCMAPRTLKLEIPFKVVSLSKKTKEINTKIFLKMDFEKEGK</sequence>
<dbReference type="AlphaFoldDB" id="A0A0F9ND89"/>
<dbReference type="InterPro" id="IPR028250">
    <property type="entry name" value="DsbDN"/>
</dbReference>
<dbReference type="Pfam" id="PF11412">
    <property type="entry name" value="DsbD_N"/>
    <property type="match status" value="1"/>
</dbReference>
<feature type="domain" description="Thiol:disulfide interchange protein DsbD N-terminal" evidence="1">
    <location>
        <begin position="46"/>
        <end position="155"/>
    </location>
</feature>
<name>A0A0F9ND89_9ZZZZ</name>
<evidence type="ECO:0000313" key="2">
    <source>
        <dbReference type="EMBL" id="KKN15959.1"/>
    </source>
</evidence>
<dbReference type="EMBL" id="LAZR01003662">
    <property type="protein sequence ID" value="KKN15959.1"/>
    <property type="molecule type" value="Genomic_DNA"/>
</dbReference>
<gene>
    <name evidence="2" type="ORF">LCGC14_0980710</name>
</gene>
<accession>A0A0F9ND89</accession>
<reference evidence="2" key="1">
    <citation type="journal article" date="2015" name="Nature">
        <title>Complex archaea that bridge the gap between prokaryotes and eukaryotes.</title>
        <authorList>
            <person name="Spang A."/>
            <person name="Saw J.H."/>
            <person name="Jorgensen S.L."/>
            <person name="Zaremba-Niedzwiedzka K."/>
            <person name="Martijn J."/>
            <person name="Lind A.E."/>
            <person name="van Eijk R."/>
            <person name="Schleper C."/>
            <person name="Guy L."/>
            <person name="Ettema T.J."/>
        </authorList>
    </citation>
    <scope>NUCLEOTIDE SEQUENCE</scope>
</reference>
<proteinExistence type="predicted"/>
<comment type="caution">
    <text evidence="2">The sequence shown here is derived from an EMBL/GenBank/DDBJ whole genome shotgun (WGS) entry which is preliminary data.</text>
</comment>
<evidence type="ECO:0000259" key="1">
    <source>
        <dbReference type="Pfam" id="PF11412"/>
    </source>
</evidence>
<organism evidence="2">
    <name type="scientific">marine sediment metagenome</name>
    <dbReference type="NCBI Taxonomy" id="412755"/>
    <lineage>
        <taxon>unclassified sequences</taxon>
        <taxon>metagenomes</taxon>
        <taxon>ecological metagenomes</taxon>
    </lineage>
</organism>